<dbReference type="EMBL" id="LR796794">
    <property type="protein sequence ID" value="CAB4166272.1"/>
    <property type="molecule type" value="Genomic_DNA"/>
</dbReference>
<reference evidence="1" key="1">
    <citation type="submission" date="2020-04" db="EMBL/GenBank/DDBJ databases">
        <authorList>
            <person name="Chiriac C."/>
            <person name="Salcher M."/>
            <person name="Ghai R."/>
            <person name="Kavagutti S V."/>
        </authorList>
    </citation>
    <scope>NUCLEOTIDE SEQUENCE</scope>
</reference>
<sequence>MREWTIKESRLIAEGVMEWQVTEHNGRLVRVDGGMVPNWPTEGAGDVLAAIQMDGWRIEHSFWTAASHTFCLRLRNPITKDAAEGTSPKWAEAVMLAVLASVEW</sequence>
<accession>A0A6J5P5F3</accession>
<organism evidence="1">
    <name type="scientific">uncultured Caudovirales phage</name>
    <dbReference type="NCBI Taxonomy" id="2100421"/>
    <lineage>
        <taxon>Viruses</taxon>
        <taxon>Duplodnaviria</taxon>
        <taxon>Heunggongvirae</taxon>
        <taxon>Uroviricota</taxon>
        <taxon>Caudoviricetes</taxon>
        <taxon>Peduoviridae</taxon>
        <taxon>Maltschvirus</taxon>
        <taxon>Maltschvirus maltsch</taxon>
    </lineage>
</organism>
<protein>
    <recommendedName>
        <fullName evidence="2">Phage ABA sandwich domain-containing protein</fullName>
    </recommendedName>
</protein>
<name>A0A6J5P5F3_9CAUD</name>
<evidence type="ECO:0000313" key="1">
    <source>
        <dbReference type="EMBL" id="CAB4166272.1"/>
    </source>
</evidence>
<proteinExistence type="predicted"/>
<gene>
    <name evidence="1" type="ORF">UFOVP836_23</name>
</gene>
<evidence type="ECO:0008006" key="2">
    <source>
        <dbReference type="Google" id="ProtNLM"/>
    </source>
</evidence>